<evidence type="ECO:0000313" key="11">
    <source>
        <dbReference type="Proteomes" id="UP000248706"/>
    </source>
</evidence>
<keyword evidence="5" id="KW-0031">Aminopeptidase</keyword>
<evidence type="ECO:0000256" key="7">
    <source>
        <dbReference type="ARBA" id="ARBA00022723"/>
    </source>
</evidence>
<dbReference type="Gene3D" id="3.40.1830.10">
    <property type="entry name" value="Thermophilic metalloprotease (M29)"/>
    <property type="match status" value="1"/>
</dbReference>
<evidence type="ECO:0000256" key="6">
    <source>
        <dbReference type="ARBA" id="ARBA00022670"/>
    </source>
</evidence>
<dbReference type="GO" id="GO:0046872">
    <property type="term" value="F:metal ion binding"/>
    <property type="evidence" value="ECO:0007669"/>
    <property type="project" value="UniProtKB-KW"/>
</dbReference>
<keyword evidence="11" id="KW-1185">Reference proteome</keyword>
<keyword evidence="6" id="KW-0645">Protease</keyword>
<comment type="similarity">
    <text evidence="4">Belongs to the peptidase M29 family.</text>
</comment>
<dbReference type="GO" id="GO:0004177">
    <property type="term" value="F:aminopeptidase activity"/>
    <property type="evidence" value="ECO:0007669"/>
    <property type="project" value="UniProtKB-KW"/>
</dbReference>
<dbReference type="AlphaFoldDB" id="A0A328VKZ1"/>
<sequence>MYDIRLARWARTLVDYCLQVRPGQLVAIQSTPLAAPLIENVYRELLRTGAYPLPLLNLDSLEELLLREGNDDQLQHTPLLLEGFAERIAARLGIEAESNTSALTTLDPARLARRRKAQGAIRNRLQQREQEGSYRWCLTLYPTVAYAQDAGLSLSEFEEFVFEACFLNDPDPAARWRDLSQRQQRLVAWLEGKQRIRVLSEGTDLTLSIVGRRFINSDGRRNFPSGEIFTSPVEESLEGTITFDLPSAVDGRLVDGVRLAFAGGKVVEASARQGQDYLLRMLDIDSGARIAGEFAFGNNWNIQRSTRNILFDEKIGGTIHLALGASYPEAGGQNRSALHWDMICDLRKGGEVWVDDTLFLKDGRILI</sequence>
<evidence type="ECO:0000256" key="5">
    <source>
        <dbReference type="ARBA" id="ARBA00022438"/>
    </source>
</evidence>
<evidence type="ECO:0000256" key="2">
    <source>
        <dbReference type="ARBA" id="ARBA00001946"/>
    </source>
</evidence>
<dbReference type="GO" id="GO:0008237">
    <property type="term" value="F:metallopeptidase activity"/>
    <property type="evidence" value="ECO:0007669"/>
    <property type="project" value="UniProtKB-KW"/>
</dbReference>
<evidence type="ECO:0000256" key="8">
    <source>
        <dbReference type="ARBA" id="ARBA00022801"/>
    </source>
</evidence>
<evidence type="ECO:0000256" key="3">
    <source>
        <dbReference type="ARBA" id="ARBA00001947"/>
    </source>
</evidence>
<comment type="cofactor">
    <cofactor evidence="2">
        <name>Mg(2+)</name>
        <dbReference type="ChEBI" id="CHEBI:18420"/>
    </cofactor>
</comment>
<dbReference type="SUPFAM" id="SSF144052">
    <property type="entry name" value="Thermophilic metalloprotease-like"/>
    <property type="match status" value="1"/>
</dbReference>
<gene>
    <name evidence="10" type="ORF">A4R35_21480</name>
</gene>
<dbReference type="InterPro" id="IPR035097">
    <property type="entry name" value="M29_N-terminal"/>
</dbReference>
<comment type="caution">
    <text evidence="10">The sequence shown here is derived from an EMBL/GenBank/DDBJ whole genome shotgun (WGS) entry which is preliminary data.</text>
</comment>
<proteinExistence type="inferred from homology"/>
<organism evidence="10 11">
    <name type="scientific">Thermogemmatispora tikiterensis</name>
    <dbReference type="NCBI Taxonomy" id="1825093"/>
    <lineage>
        <taxon>Bacteria</taxon>
        <taxon>Bacillati</taxon>
        <taxon>Chloroflexota</taxon>
        <taxon>Ktedonobacteria</taxon>
        <taxon>Thermogemmatisporales</taxon>
        <taxon>Thermogemmatisporaceae</taxon>
        <taxon>Thermogemmatispora</taxon>
    </lineage>
</organism>
<keyword evidence="9" id="KW-0482">Metalloprotease</keyword>
<evidence type="ECO:0000256" key="4">
    <source>
        <dbReference type="ARBA" id="ARBA00008236"/>
    </source>
</evidence>
<dbReference type="Pfam" id="PF02073">
    <property type="entry name" value="Peptidase_M29"/>
    <property type="match status" value="1"/>
</dbReference>
<keyword evidence="8" id="KW-0378">Hydrolase</keyword>
<comment type="cofactor">
    <cofactor evidence="3">
        <name>Zn(2+)</name>
        <dbReference type="ChEBI" id="CHEBI:29105"/>
    </cofactor>
</comment>
<evidence type="ECO:0000313" key="10">
    <source>
        <dbReference type="EMBL" id="RAQ98127.1"/>
    </source>
</evidence>
<evidence type="ECO:0000256" key="1">
    <source>
        <dbReference type="ARBA" id="ARBA00001941"/>
    </source>
</evidence>
<dbReference type="GO" id="GO:0006508">
    <property type="term" value="P:proteolysis"/>
    <property type="evidence" value="ECO:0007669"/>
    <property type="project" value="UniProtKB-KW"/>
</dbReference>
<dbReference type="PRINTS" id="PR00919">
    <property type="entry name" value="THERMOPTASE"/>
</dbReference>
<evidence type="ECO:0000256" key="9">
    <source>
        <dbReference type="ARBA" id="ARBA00023049"/>
    </source>
</evidence>
<comment type="cofactor">
    <cofactor evidence="1">
        <name>Co(2+)</name>
        <dbReference type="ChEBI" id="CHEBI:48828"/>
    </cofactor>
</comment>
<name>A0A328VKZ1_9CHLR</name>
<dbReference type="Proteomes" id="UP000248706">
    <property type="component" value="Unassembled WGS sequence"/>
</dbReference>
<dbReference type="EMBL" id="MCIF01000002">
    <property type="protein sequence ID" value="RAQ98127.1"/>
    <property type="molecule type" value="Genomic_DNA"/>
</dbReference>
<keyword evidence="7" id="KW-0479">Metal-binding</keyword>
<dbReference type="OrthoDB" id="9803993at2"/>
<dbReference type="InterPro" id="IPR052170">
    <property type="entry name" value="M29_Exopeptidase"/>
</dbReference>
<dbReference type="InterPro" id="IPR000787">
    <property type="entry name" value="Peptidase_M29"/>
</dbReference>
<dbReference type="PANTHER" id="PTHR34448:SF1">
    <property type="entry name" value="BLL6088 PROTEIN"/>
    <property type="match status" value="1"/>
</dbReference>
<dbReference type="PANTHER" id="PTHR34448">
    <property type="entry name" value="AMINOPEPTIDASE"/>
    <property type="match status" value="1"/>
</dbReference>
<accession>A0A328VKZ1</accession>
<reference evidence="10 11" key="1">
    <citation type="submission" date="2016-08" db="EMBL/GenBank/DDBJ databases">
        <title>Analysis of Carbohydrate Active Enzymes in Thermogemmatispora T81 Reveals Carbohydrate Degradation Ability.</title>
        <authorList>
            <person name="Tomazini A."/>
            <person name="Lal S."/>
            <person name="Stott M."/>
            <person name="Henrissat B."/>
            <person name="Polikarpov I."/>
            <person name="Sparling R."/>
            <person name="Levin D.B."/>
        </authorList>
    </citation>
    <scope>NUCLEOTIDE SEQUENCE [LARGE SCALE GENOMIC DNA]</scope>
    <source>
        <strain evidence="10 11">T81</strain>
    </source>
</reference>
<dbReference type="RefSeq" id="WP_112433133.1">
    <property type="nucleotide sequence ID" value="NZ_MCIF01000002.1"/>
</dbReference>
<protein>
    <submittedName>
        <fullName evidence="10">Peptidase M29</fullName>
    </submittedName>
</protein>